<keyword evidence="2" id="KW-1185">Reference proteome</keyword>
<evidence type="ECO:0000313" key="2">
    <source>
        <dbReference type="Proteomes" id="UP000470470"/>
    </source>
</evidence>
<dbReference type="InterPro" id="IPR007061">
    <property type="entry name" value="MST-like"/>
</dbReference>
<organism evidence="1 2">
    <name type="scientific">Goekera deserti</name>
    <dbReference type="NCBI Taxonomy" id="2497753"/>
    <lineage>
        <taxon>Bacteria</taxon>
        <taxon>Bacillati</taxon>
        <taxon>Actinomycetota</taxon>
        <taxon>Actinomycetes</taxon>
        <taxon>Geodermatophilales</taxon>
        <taxon>Geodermatophilaceae</taxon>
        <taxon>Goekera</taxon>
    </lineage>
</organism>
<dbReference type="Pfam" id="PF04978">
    <property type="entry name" value="MST"/>
    <property type="match status" value="1"/>
</dbReference>
<gene>
    <name evidence="1" type="ORF">G1H19_14110</name>
</gene>
<sequence>MTDPRVSPPGTDGERAALEAWLTFHRETLAWKCAGLTPEQVGLRSVPPSTMSLRGLVRHMTEVERHWFARVLTGRPGQWLYWATDDGDFEFGDADDPATAWPADLARWRDEIAASTAVAAGMQLDDVGAETDHGFPVTLRWVMLHMIEEYARHNGHADLLRELVDGATGD</sequence>
<protein>
    <submittedName>
        <fullName evidence="1">DinB family protein</fullName>
    </submittedName>
</protein>
<evidence type="ECO:0000313" key="1">
    <source>
        <dbReference type="EMBL" id="NEL55128.1"/>
    </source>
</evidence>
<dbReference type="AlphaFoldDB" id="A0A7K3WF54"/>
<dbReference type="SUPFAM" id="SSF109854">
    <property type="entry name" value="DinB/YfiT-like putative metalloenzymes"/>
    <property type="match status" value="1"/>
</dbReference>
<dbReference type="RefSeq" id="WP_162392881.1">
    <property type="nucleotide sequence ID" value="NZ_JAABOZ010000003.1"/>
</dbReference>
<dbReference type="Gene3D" id="1.20.120.450">
    <property type="entry name" value="dinb family like domain"/>
    <property type="match status" value="1"/>
</dbReference>
<proteinExistence type="predicted"/>
<name>A0A7K3WF54_9ACTN</name>
<dbReference type="InterPro" id="IPR034660">
    <property type="entry name" value="DinB/YfiT-like"/>
</dbReference>
<dbReference type="EMBL" id="JAAGWK010000020">
    <property type="protein sequence ID" value="NEL55128.1"/>
    <property type="molecule type" value="Genomic_DNA"/>
</dbReference>
<dbReference type="Proteomes" id="UP000470470">
    <property type="component" value="Unassembled WGS sequence"/>
</dbReference>
<reference evidence="1 2" key="1">
    <citation type="submission" date="2020-02" db="EMBL/GenBank/DDBJ databases">
        <title>The whole genome sequence of CPCC 205119.</title>
        <authorList>
            <person name="Jiang Z."/>
        </authorList>
    </citation>
    <scope>NUCLEOTIDE SEQUENCE [LARGE SCALE GENOMIC DNA]</scope>
    <source>
        <strain evidence="1 2">CPCC 205119</strain>
    </source>
</reference>
<comment type="caution">
    <text evidence="1">The sequence shown here is derived from an EMBL/GenBank/DDBJ whole genome shotgun (WGS) entry which is preliminary data.</text>
</comment>
<accession>A0A7K3WF54</accession>